<organism evidence="1 2">
    <name type="scientific">Sistotremastrum suecicum HHB10207 ss-3</name>
    <dbReference type="NCBI Taxonomy" id="1314776"/>
    <lineage>
        <taxon>Eukaryota</taxon>
        <taxon>Fungi</taxon>
        <taxon>Dikarya</taxon>
        <taxon>Basidiomycota</taxon>
        <taxon>Agaricomycotina</taxon>
        <taxon>Agaricomycetes</taxon>
        <taxon>Sistotremastrales</taxon>
        <taxon>Sistotremastraceae</taxon>
        <taxon>Sistotremastrum</taxon>
    </lineage>
</organism>
<reference evidence="1 2" key="1">
    <citation type="journal article" date="2016" name="Mol. Biol. Evol.">
        <title>Comparative Genomics of Early-Diverging Mushroom-Forming Fungi Provides Insights into the Origins of Lignocellulose Decay Capabilities.</title>
        <authorList>
            <person name="Nagy L.G."/>
            <person name="Riley R."/>
            <person name="Tritt A."/>
            <person name="Adam C."/>
            <person name="Daum C."/>
            <person name="Floudas D."/>
            <person name="Sun H."/>
            <person name="Yadav J.S."/>
            <person name="Pangilinan J."/>
            <person name="Larsson K.H."/>
            <person name="Matsuura K."/>
            <person name="Barry K."/>
            <person name="Labutti K."/>
            <person name="Kuo R."/>
            <person name="Ohm R.A."/>
            <person name="Bhattacharya S.S."/>
            <person name="Shirouzu T."/>
            <person name="Yoshinaga Y."/>
            <person name="Martin F.M."/>
            <person name="Grigoriev I.V."/>
            <person name="Hibbett D.S."/>
        </authorList>
    </citation>
    <scope>NUCLEOTIDE SEQUENCE [LARGE SCALE GENOMIC DNA]</scope>
    <source>
        <strain evidence="1 2">HHB10207 ss-3</strain>
    </source>
</reference>
<proteinExistence type="predicted"/>
<dbReference type="EMBL" id="KV428067">
    <property type="protein sequence ID" value="KZT38236.1"/>
    <property type="molecule type" value="Genomic_DNA"/>
</dbReference>
<dbReference type="AlphaFoldDB" id="A0A166D852"/>
<keyword evidence="2" id="KW-1185">Reference proteome</keyword>
<accession>A0A166D852</accession>
<evidence type="ECO:0000313" key="1">
    <source>
        <dbReference type="EMBL" id="KZT38236.1"/>
    </source>
</evidence>
<gene>
    <name evidence="1" type="ORF">SISSUDRAFT_774208</name>
</gene>
<protein>
    <submittedName>
        <fullName evidence="1">Uncharacterized protein</fullName>
    </submittedName>
</protein>
<sequence>MTLTCSFTATAPAPGTLYDQDIPDTTADDSMPQWVQDLQPATGPRPAGAGDYFDWDNYGAGLVVNEDGFALVDDSDIRVQLLQLEGTGILLNGAPVALRVWTGKTTGWKCARLDTNSLTYSQAGNHPALLVVDKHSLAYPTRQEEIFGIYQLVHNPKYVVGDDINNAKNRAAPCLIETQPNEIMLGIDKVIMVPTAYARPVDPYYIDIGVTPSLLETRTYPPQSLVYGQSGFLDGVKVDTDVYTVFITGYIKYAVPTDDMVSAQVLPAPNQSNKMSCRCISAVDITTSTSTPTKYVLTIGSEPSPVSRVSNLFYSFYVGDGDGSIPADGAWKPLMDNSLAAAVASGTGPGTVVQISETSVLIFQRSRSAVLEIYVCTIDLAHQSLQLSDPKGVREKGVLALQLDDILDSILKAYTARFGLTFKSGYQFGPIYDVWFTVEYQPTAGARPAGFHIFTVPFMYTSTVIHLWFPLLKSAPWIDTLGGVCLGVYGSIPAAITSDQKNPPQLQIITGQLGSTADLVIESITYPGSETLYLEVQASNKDGAPTFGIREWGQYEKGFVEYPSNKITADTRTVTIQAAGTTCGLKLHWQGTTGTSRLPLTVIDGDTWLLQVLPYEIQKLTSGISNIGTGTVYLDTSGTHIVKDRKFSYTFTLTYNEGTNGTRGYLSVSNSKDTYDQTGHSCAVDCQHRCHVDCRRCGWRSVANYHSKRICLHPHIRDYQLGRLGLPNHLRPLQFPNNISRVCCLQRHHHSRKCLPLRNQFHLFNQQFSGPRVHTQCHYYPRRRP</sequence>
<name>A0A166D852_9AGAM</name>
<evidence type="ECO:0000313" key="2">
    <source>
        <dbReference type="Proteomes" id="UP000076798"/>
    </source>
</evidence>
<dbReference type="Proteomes" id="UP000076798">
    <property type="component" value="Unassembled WGS sequence"/>
</dbReference>